<evidence type="ECO:0000313" key="2">
    <source>
        <dbReference type="Proteomes" id="UP000248714"/>
    </source>
</evidence>
<sequence length="455" mass="49555">MPANTLTGQRRDGVTALLDPLGDRIAEEVALQAVRQAQASLGLLRPPPVVLPLTVIRGQPPPKVVLGYGLGCDSSAILARWLADPSSRDFDLSELAVITGMTGQEWPTTRRLVETHLLPQMTAAGVRYIQVARHGARQADGVDILSDTRAPDRLHLVGAWTLAHEMFNGGTVPQTTGDRLCSQHFKAWPLDTVIAELTQGQPYRHVMGYELGEARRAERDAKYNTTLRTGQYPLREWGWDRARAQAFLRTTFDLEQDWVKSACTYCPFALTTQAGRVEAVARFVAEPDAGVLALAMEFAATALNPTQGLIKGQRLLSLLRASTGTAAVLAAFTELLASLPWAVYDVRRALSPRTDGKANHARSVRILDVGEPGRMRARLDQRARCAGVPVTIGDPAFPDDTHPRAWLRHREPHQLADGTPTGEQFLTIAPATAQSKTGPAFPAAWAAASQLRLTV</sequence>
<reference evidence="1 2" key="1">
    <citation type="submission" date="2018-06" db="EMBL/GenBank/DDBJ databases">
        <title>Genomic Encyclopedia of Type Strains, Phase IV (KMG-IV): sequencing the most valuable type-strain genomes for metagenomic binning, comparative biology and taxonomic classification.</title>
        <authorList>
            <person name="Goeker M."/>
        </authorList>
    </citation>
    <scope>NUCLEOTIDE SEQUENCE [LARGE SCALE GENOMIC DNA]</scope>
    <source>
        <strain evidence="1 2">DSM 45479</strain>
    </source>
</reference>
<dbReference type="RefSeq" id="WP_146772046.1">
    <property type="nucleotide sequence ID" value="NZ_QLTT01000014.1"/>
</dbReference>
<accession>A0ABX9DZC7</accession>
<keyword evidence="2" id="KW-1185">Reference proteome</keyword>
<dbReference type="EMBL" id="QLTT01000014">
    <property type="protein sequence ID" value="RAS59466.1"/>
    <property type="molecule type" value="Genomic_DNA"/>
</dbReference>
<name>A0ABX9DZC7_9PSEU</name>
<dbReference type="Proteomes" id="UP000248714">
    <property type="component" value="Unassembled WGS sequence"/>
</dbReference>
<gene>
    <name evidence="1" type="ORF">C8D87_11478</name>
</gene>
<proteinExistence type="predicted"/>
<evidence type="ECO:0000313" key="1">
    <source>
        <dbReference type="EMBL" id="RAS59466.1"/>
    </source>
</evidence>
<organism evidence="1 2">
    <name type="scientific">Lentzea atacamensis</name>
    <dbReference type="NCBI Taxonomy" id="531938"/>
    <lineage>
        <taxon>Bacteria</taxon>
        <taxon>Bacillati</taxon>
        <taxon>Actinomycetota</taxon>
        <taxon>Actinomycetes</taxon>
        <taxon>Pseudonocardiales</taxon>
        <taxon>Pseudonocardiaceae</taxon>
        <taxon>Lentzea</taxon>
    </lineage>
</organism>
<protein>
    <submittedName>
        <fullName evidence="1">Uncharacterized protein</fullName>
    </submittedName>
</protein>
<comment type="caution">
    <text evidence="1">The sequence shown here is derived from an EMBL/GenBank/DDBJ whole genome shotgun (WGS) entry which is preliminary data.</text>
</comment>